<keyword evidence="1" id="KW-0812">Transmembrane</keyword>
<proteinExistence type="predicted"/>
<evidence type="ECO:0000313" key="3">
    <source>
        <dbReference type="Proteomes" id="UP001054837"/>
    </source>
</evidence>
<organism evidence="2 3">
    <name type="scientific">Caerostris darwini</name>
    <dbReference type="NCBI Taxonomy" id="1538125"/>
    <lineage>
        <taxon>Eukaryota</taxon>
        <taxon>Metazoa</taxon>
        <taxon>Ecdysozoa</taxon>
        <taxon>Arthropoda</taxon>
        <taxon>Chelicerata</taxon>
        <taxon>Arachnida</taxon>
        <taxon>Araneae</taxon>
        <taxon>Araneomorphae</taxon>
        <taxon>Entelegynae</taxon>
        <taxon>Araneoidea</taxon>
        <taxon>Araneidae</taxon>
        <taxon>Caerostris</taxon>
    </lineage>
</organism>
<gene>
    <name evidence="2" type="ORF">CDAR_26851</name>
</gene>
<accession>A0AAV4WWE8</accession>
<protein>
    <submittedName>
        <fullName evidence="2">Uncharacterized protein</fullName>
    </submittedName>
</protein>
<keyword evidence="1" id="KW-1133">Transmembrane helix</keyword>
<keyword evidence="1" id="KW-0472">Membrane</keyword>
<comment type="caution">
    <text evidence="2">The sequence shown here is derived from an EMBL/GenBank/DDBJ whole genome shotgun (WGS) entry which is preliminary data.</text>
</comment>
<feature type="transmembrane region" description="Helical" evidence="1">
    <location>
        <begin position="92"/>
        <end position="110"/>
    </location>
</feature>
<evidence type="ECO:0000313" key="2">
    <source>
        <dbReference type="EMBL" id="GIY85863.1"/>
    </source>
</evidence>
<dbReference type="AlphaFoldDB" id="A0AAV4WWE8"/>
<reference evidence="2 3" key="1">
    <citation type="submission" date="2021-06" db="EMBL/GenBank/DDBJ databases">
        <title>Caerostris darwini draft genome.</title>
        <authorList>
            <person name="Kono N."/>
            <person name="Arakawa K."/>
        </authorList>
    </citation>
    <scope>NUCLEOTIDE SEQUENCE [LARGE SCALE GENOMIC DNA]</scope>
</reference>
<sequence length="131" mass="14936">MGTTYEGNTCNTSRRVFRATEETQKTKKEVDFLNSAKTTIQISTGILFIRQALRERVADKGMQGFPGTLPIPVVGHLIYGPERMLKSTTISIVERMVVIVRFCFVWTLFWRMDFLKLSGGFIVLVDANRIK</sequence>
<name>A0AAV4WWE8_9ARAC</name>
<evidence type="ECO:0000256" key="1">
    <source>
        <dbReference type="SAM" id="Phobius"/>
    </source>
</evidence>
<dbReference type="Proteomes" id="UP001054837">
    <property type="component" value="Unassembled WGS sequence"/>
</dbReference>
<keyword evidence="3" id="KW-1185">Reference proteome</keyword>
<dbReference type="EMBL" id="BPLQ01015103">
    <property type="protein sequence ID" value="GIY85863.1"/>
    <property type="molecule type" value="Genomic_DNA"/>
</dbReference>